<proteinExistence type="predicted"/>
<dbReference type="Proteomes" id="UP001487740">
    <property type="component" value="Unassembled WGS sequence"/>
</dbReference>
<gene>
    <name evidence="1" type="ORF">O3P69_015958</name>
</gene>
<evidence type="ECO:0008006" key="3">
    <source>
        <dbReference type="Google" id="ProtNLM"/>
    </source>
</evidence>
<keyword evidence="2" id="KW-1185">Reference proteome</keyword>
<evidence type="ECO:0000313" key="2">
    <source>
        <dbReference type="Proteomes" id="UP001487740"/>
    </source>
</evidence>
<reference evidence="1 2" key="1">
    <citation type="submission" date="2023-03" db="EMBL/GenBank/DDBJ databases">
        <title>High-quality genome of Scylla paramamosain provides insights in environmental adaptation.</title>
        <authorList>
            <person name="Zhang L."/>
        </authorList>
    </citation>
    <scope>NUCLEOTIDE SEQUENCE [LARGE SCALE GENOMIC DNA]</scope>
    <source>
        <strain evidence="1">LZ_2023a</strain>
        <tissue evidence="1">Muscle</tissue>
    </source>
</reference>
<evidence type="ECO:0000313" key="1">
    <source>
        <dbReference type="EMBL" id="KAK8383866.1"/>
    </source>
</evidence>
<protein>
    <recommendedName>
        <fullName evidence="3">Secreted protein</fullName>
    </recommendedName>
</protein>
<dbReference type="EMBL" id="JARAKH010000036">
    <property type="protein sequence ID" value="KAK8383866.1"/>
    <property type="molecule type" value="Genomic_DNA"/>
</dbReference>
<comment type="caution">
    <text evidence="1">The sequence shown here is derived from an EMBL/GenBank/DDBJ whole genome shotgun (WGS) entry which is preliminary data.</text>
</comment>
<dbReference type="AlphaFoldDB" id="A0AAW0T927"/>
<accession>A0AAW0T927</accession>
<sequence length="86" mass="9643">MFEACRPPFHSLPLLLAGWHSASIYSILRIHLPTFRRPPPLALLSLPSCDARWALRRGEPITTWTHLKHTTRCAPSPAAPPLTTLL</sequence>
<name>A0AAW0T927_SCYPA</name>
<organism evidence="1 2">
    <name type="scientific">Scylla paramamosain</name>
    <name type="common">Mud crab</name>
    <dbReference type="NCBI Taxonomy" id="85552"/>
    <lineage>
        <taxon>Eukaryota</taxon>
        <taxon>Metazoa</taxon>
        <taxon>Ecdysozoa</taxon>
        <taxon>Arthropoda</taxon>
        <taxon>Crustacea</taxon>
        <taxon>Multicrustacea</taxon>
        <taxon>Malacostraca</taxon>
        <taxon>Eumalacostraca</taxon>
        <taxon>Eucarida</taxon>
        <taxon>Decapoda</taxon>
        <taxon>Pleocyemata</taxon>
        <taxon>Brachyura</taxon>
        <taxon>Eubrachyura</taxon>
        <taxon>Portunoidea</taxon>
        <taxon>Portunidae</taxon>
        <taxon>Portuninae</taxon>
        <taxon>Scylla</taxon>
    </lineage>
</organism>